<name>A0A5A8CMI8_CAFRO</name>
<gene>
    <name evidence="4" type="ORF">FNF29_02495</name>
</gene>
<evidence type="ECO:0000256" key="2">
    <source>
        <dbReference type="SAM" id="MobiDB-lite"/>
    </source>
</evidence>
<feature type="transmembrane region" description="Helical" evidence="3">
    <location>
        <begin position="4229"/>
        <end position="4250"/>
    </location>
</feature>
<feature type="transmembrane region" description="Helical" evidence="3">
    <location>
        <begin position="4378"/>
        <end position="4411"/>
    </location>
</feature>
<feature type="transmembrane region" description="Helical" evidence="3">
    <location>
        <begin position="3958"/>
        <end position="3978"/>
    </location>
</feature>
<evidence type="ECO:0000256" key="1">
    <source>
        <dbReference type="SAM" id="Coils"/>
    </source>
</evidence>
<evidence type="ECO:0000313" key="4">
    <source>
        <dbReference type="EMBL" id="KAA0154275.1"/>
    </source>
</evidence>
<dbReference type="EMBL" id="VLTN01000012">
    <property type="protein sequence ID" value="KAA0154275.1"/>
    <property type="molecule type" value="Genomic_DNA"/>
</dbReference>
<dbReference type="PANTHER" id="PTHR11319">
    <property type="entry name" value="G PROTEIN-COUPLED RECEPTOR-RELATED"/>
    <property type="match status" value="1"/>
</dbReference>
<feature type="transmembrane region" description="Helical" evidence="3">
    <location>
        <begin position="3925"/>
        <end position="3946"/>
    </location>
</feature>
<feature type="transmembrane region" description="Helical" evidence="3">
    <location>
        <begin position="4471"/>
        <end position="4492"/>
    </location>
</feature>
<keyword evidence="5" id="KW-1185">Reference proteome</keyword>
<keyword evidence="3" id="KW-1133">Transmembrane helix</keyword>
<accession>A0A5A8CMI8</accession>
<dbReference type="Proteomes" id="UP000323011">
    <property type="component" value="Unassembled WGS sequence"/>
</dbReference>
<keyword evidence="1" id="KW-0175">Coiled coil</keyword>
<evidence type="ECO:0000313" key="5">
    <source>
        <dbReference type="Proteomes" id="UP000323011"/>
    </source>
</evidence>
<keyword evidence="3" id="KW-0812">Transmembrane</keyword>
<organism evidence="4 5">
    <name type="scientific">Cafeteria roenbergensis</name>
    <name type="common">Marine flagellate</name>
    <dbReference type="NCBI Taxonomy" id="33653"/>
    <lineage>
        <taxon>Eukaryota</taxon>
        <taxon>Sar</taxon>
        <taxon>Stramenopiles</taxon>
        <taxon>Bigyra</taxon>
        <taxon>Opalozoa</taxon>
        <taxon>Bicosoecida</taxon>
        <taxon>Cafeteriaceae</taxon>
        <taxon>Cafeteria</taxon>
    </lineage>
</organism>
<dbReference type="PANTHER" id="PTHR11319:SF35">
    <property type="entry name" value="OUTER MEMBRANE PROTEIN PMPC-RELATED"/>
    <property type="match status" value="1"/>
</dbReference>
<feature type="transmembrane region" description="Helical" evidence="3">
    <location>
        <begin position="4016"/>
        <end position="4033"/>
    </location>
</feature>
<protein>
    <submittedName>
        <fullName evidence="4">Uncharacterized protein</fullName>
    </submittedName>
</protein>
<evidence type="ECO:0000256" key="3">
    <source>
        <dbReference type="SAM" id="Phobius"/>
    </source>
</evidence>
<feature type="region of interest" description="Disordered" evidence="2">
    <location>
        <begin position="3422"/>
        <end position="3441"/>
    </location>
</feature>
<proteinExistence type="predicted"/>
<comment type="caution">
    <text evidence="4">The sequence shown here is derived from an EMBL/GenBank/DDBJ whole genome shotgun (WGS) entry which is preliminary data.</text>
</comment>
<feature type="region of interest" description="Disordered" evidence="2">
    <location>
        <begin position="4526"/>
        <end position="4545"/>
    </location>
</feature>
<feature type="region of interest" description="Disordered" evidence="2">
    <location>
        <begin position="4563"/>
        <end position="4584"/>
    </location>
</feature>
<reference evidence="4 5" key="1">
    <citation type="submission" date="2019-07" db="EMBL/GenBank/DDBJ databases">
        <title>Genomes of Cafeteria roenbergensis.</title>
        <authorList>
            <person name="Fischer M.G."/>
            <person name="Hackl T."/>
            <person name="Roman M."/>
        </authorList>
    </citation>
    <scope>NUCLEOTIDE SEQUENCE [LARGE SCALE GENOMIC DNA]</scope>
    <source>
        <strain evidence="4 5">BVI</strain>
    </source>
</reference>
<sequence length="4584" mass="468135">MPLGRIAVVAQCNPLTVGLCGASGPSGHWFDPGSIGSDTVMLDTFTETSVVPVMGLVRRDEQGSDPDALGSGCWDWIMAFGAKRDTTELLAGALIPTSTPSTLPSGSSDDASPMLAAAFTTTSKNGELLGPPAVVYNERLFQIQLDDKRLLYIVARPVYNSGAAKLSTMPAAEDIGVRMYLTGDGISLQSGVPKVLLAASLAPADSSAVTLTQPRLFAAMNLAAAANSASNAELIRLNYNAASFGHFERGRGALTLLSATKRSGVADWLAVIEHGVEANSYNRDEIGALEILATGQHLWVAGLTPAAAGRAYARTSLGPNGQVGVGVPDFGSPLRCDFSAVSGTNLGPRPFLFRFSAASGAPPEQCAAWVGDPAVTTGLAGTLLTSATFARINFTREESLASADASIAPWGRGATAPQNSPDGLWGVVVFCGRLSRAAYAQSQGLSLGKQNPSYPALPANLDRTGSLPICVAVEDSSAGYGAGKLLWQRSLGSQAGSTDTATGAVAGHLATGFSEPAAWVGATEKAAPRGQGAAAGAAGGDDHLWVSVNLKMSSNTKCYVDSTFEVEGLCSLSSYTAAAPVLWHLGPADGVTLAVEPLGDPGDRASDTANILNIQAGCLLPALASAAGGSAADALAAPVPTGALSASLLLVGAYPSTVAAPGSRPSRDRWGFDGDTWESDQSLLFNIGDAKLKGSGSSTVALLLAIAPRPAPALSIASLPGLFTTAGRPLTMRLAVDGVTARLALSSPATALSLPSAAQVAVPSEAGLAASTRLLLRDVTAQVEAIEPPARARLSPVQGLAVPGAASLLTAASGNDTAAAGYAQGRWVGPMAGGFLDALLPSPALPSLPTLQWLLVAVEDAWGRSGSVVFPVRVQPADDSGLPLPPLAAFALPTAQSQWTTRASSSASFHVACGADETSLKSATEDIVREAQADSAFDLAGGSDGIARLLSAVEWRADGGEWQATQPSADASMTPLCAQYHCRDPLTPNEHGVLNGCMQCERFAAAADRAPSGTFSPALSADEGTTWQSWLVEVRCCDSEGSCSRSPASLTLVHDAVPPVAQVEIGPAAYVRSTTAKFELGCSKHDASGIERTPAGACGFRYRLGMAPFAELQTTAFTLIEGSSNATGDQSATLADDIGAANCLATRVEVVVDVSADETTPARFRQFRPLRSGEPFVSPLTVLADESQTGSVVPLVNSTRVGFRVVTAAASGEFRGRLSVDTRAGAAGSLRAGVLQGSGLAEADGTGAFVTLAPANPTLQPDGRTWSPTGAVPAGVAFASEVVWLDAALSGMLGGTAGSLSAVVHFEARASFVDEWEAFPGRSESVGAGASVIVDTVPPLPRITSLPPSGWAYDPVGGLAALPGAAPGFGIGSLVVPAAGAAWESPAQEAGAWWGSGAAMATVSCTVDEDRLLGRPSQVDEWGQADPAGQPCIVKYRVNGGLLRTAIAPGIPIVGSDVRDGLNTLDVEQVTDALGNIGARVSATWVHNASLAAAAVKARPFSPKLVHVPAPVITTGGLAFVVAQAIGPQTTEFGPNRLVMQAALQGPASGSPGGAAGPGLAASLPAVPPSRGWVTLDAAGADLWTWRPSFALSPGSYKLWLRTAHPLSGVTSQPVVGDAAGCSRVEFAVLPAQRYRPNVPPRSQSAVFMPGGADGASAVDLLARTSPSDAASAFVPDGAVSADVELPCARLAATSPSDDSGGTTRDLHIVLASCATPLSLLTPAQLPGLAPIAGSSARPEVASDSAHPNCKVEAVIEVAADPANEVRQAVDWGGIELLFSSSYTASTNLPSLAGVTITTGVAPGAGDSARIVYSSDQDWSDEAEVPVIAAARSANDSIAAVPGSSDPQAWSFDYGAFVLLLRARRDPSAVRTPRKLHAGLSGIGIKLQTWTSNTPTVTATIVEIKDGVELTSFGSSRAYCARSSYWVSNLRATMVNHTVTLECDGIAGPFSVEANATEFDWVIDTVNPLSSLVVVAGPGAEQSAWSAVDPYPAGPSAAQLGASEDAQLMAGAVNATLAQQPGTLEEATARLAQFTAQHAGSVLADATPFELRGSAQGDRLSCAPVTVLSRTADAASLSVSVRCKDSSAVSIVASAAFIPGLVLSPEQAAVAAAGLPRSAFATFSTLSDRVALPQAGGDGVPEVTATVCLPRLPADTLTPGWPQEASSGSGGALPLAPSAACQTSPALEPRAVVSAQQLQALGVVGLEGARLAIASPEQQVAAWLEAGGGPSTEVATAQGTLLVRAVAEDAAGNTEANVALPATAAVAVDRSPPAVTTLFAASAIRGDTLPAMISIDFVASEPRTWAVIALAEARTGTQIGPTHVVAAPGPNVTDAASADGPRRWRLRFDISSVAALLDSRGVGQGPLTEAFVITSAGVDRAGNRGPTARSIGWVDRELPSVRCLSNASGAHGFITSGDSSVLAAAGLAGLAPLQIPVISTAATAITCLASEPVAGMEARVRAGYGPAGAGDATAVPPAASLARAIVASGAVQPAVSASDLGTPLGTEFAAMYVETDLEALASAVSALDPSAYPQPPEHPFTLRISGLGETPQDPAGRASTPGTLLVVELRATDMAGNVGAWAPVPLVADRSGPQLSIKGTNMGLSQQCPSAWTSRFAANTLLVPAAEAALDLPDLAEDDGLDSRCARTLPLFRGMSANGPLDANTFFGDQRMGATATVEVSGEAQSLAQASMVLLDEDSIALAAATPQANGSSIPSGLGQQKLGILLGSNEAGDPASWRGGVPASGELVSSSASSPYLVAAQTAAAAAHVRLQVELEQAVFPFVGGWSTGAPAPPRQLPAQFVDSFPALVTAQIAWPLPNETAMRAAAAVTSLVPGGKRGLALPAQEAVFAMRNGPYLMSTWVAKLVVSSAGAGGPGSTAGVGAARRGVLAMAVTMFDAGGMPADRSLAFPFVLDRDPPRARLGCAGSATFCAAISASLAIDGAQLPLEAPAAESNGDPALWTSGNWTTAGAEASGLLLAGAPATLDWLAAGGLSSTAAGQSLLRPPFPPGSRVPPAVQSLDQASMELTAMCGEVAPATVILAQRAGARWQPGGYLDDRCVMDVMIAYRRHQQARTPPPIRTAVVYGAAAGSLSRWTSGLGPASSGYRFAADSWRDSAPAANKLKPTLPEQQADDAGPSDGLYAVRVRGVDAAGNPGAWTDWLRFAVDTVAPSAVLLPLLPPPVAVSDDTVALQRAAEGEAGSAVLGAASRRGSRAFATAGTTLPGMLVTCGEAALDTGGELSPLSPSDLTDLGGGCRLQMVVARAVLASSACGPTDGTSGSGGGGTGSLLAGSVVSNGAALGTEVPAGQSWLTLRRGGEEPLYTLDEVTPAELAASAAHDAAEGFGEAAPPGTPASVAAFGPLPTVASQRGLTEPTALLATPGLRFFRLQVSASLAGSDDTLSESVWLRSVDAANNVGEAVPTAMRRDATAPPAPEARTTPAEMTVSLTEYRYELWSALSVLDAVGTSIAPAWRTDDAAVDGSLLYGLSADLETRVTSFQGAGMDDPEGLLPGQFRALPEACAELEEAVRASDMAAFSAAQADPWEGVFFRFRATFVGAAGNYPLTVAPAGAPAAGENWACATGPLVLKGLPEGTTSIRVKAVDAAGNEGPSRVFSTVVSSVTPTSKVLLAPPAITSLRRLALRVQVQLDGESAPLASVGVIHRRPEFTEGEVLYPVQTGGEPRAPSLATVVLSSLEVGRHSVSVFARMGDISESADSRPAAVEFEIADCSATEHEALDAAGKLICAACPPGADCSHPRTSLGNMPALPGWWSSGKFFSSAKSARRFYRCATKSACPGGMPVAASVPAVDPPALLQEGSALRELFDDVLPPGSELRAEALQQSATAAALRGEDLLLFNETETGHASTAGVALAVAEAKARLAAAAANVSTCGFGHSGLLCSQCKDGFFLSFQQCTACPPERSQAFAMTAGIVVAMGVLALVFLRLRKFLPIIQAKVLLAFAQILAATVTAYDIPWPVEFADTVNSLRIFVFDLVQATRVQCTQPVGYLESFHAQVSLPLGVAVLLGIVGAGTRCKLRSRAAKCASTLGCFASVTASIRGSSSLAQALSVWQVSFTQGGGDEEQAGDADEHALLPSADVLKRGVSNPLLRSRGAVSLEGAEAPASRRATRLASMSATALIRKDLESSAVAHGTKPFRFQSLEQASQLRSVVDQLESGFGRTSRHRGRVMLRRDATRETMLRCVDVDGERRLLADLRQPCSGVLFNTHEVYAVAVLIGFTAGFPVALVLYIRRNLVSLKQATDQLQRELDEAEEAAAKSAEDELFGALALPGPKRARPELRSAAVASPGSLLQSASLGRHGGAATGTADRMAFAPTGWAQRDLFEIRERHAVMLRVGSMYEGYTPRAYWWEAEELLRRLALSALIVLVPSGSSLQVAVAALLAAVVLALLNLVEPYQDPSAQRLQQLAFATILFVFWTGMLLKTDAAAAAERAAEGGATDVDFTTDRTVLGWIGYATVLLTAATIVTGTVLFARDTARNMLAASIRSAGRPGRRAAATGAGSVARSQSSVAASDVRGPSGDNAGPHVIESIGAVTFGLRATLNPAAGPPPMGTQDCDAGRSASVR</sequence>
<feature type="transmembrane region" description="Helical" evidence="3">
    <location>
        <begin position="4423"/>
        <end position="4441"/>
    </location>
</feature>
<feature type="coiled-coil region" evidence="1">
    <location>
        <begin position="4254"/>
        <end position="4281"/>
    </location>
</feature>
<keyword evidence="3" id="KW-0472">Membrane</keyword>